<dbReference type="Proteomes" id="UP000501991">
    <property type="component" value="Chromosome"/>
</dbReference>
<evidence type="ECO:0000256" key="4">
    <source>
        <dbReference type="ARBA" id="ARBA00022691"/>
    </source>
</evidence>
<evidence type="ECO:0000256" key="1">
    <source>
        <dbReference type="ARBA" id="ARBA00011900"/>
    </source>
</evidence>
<keyword evidence="2 9" id="KW-0489">Methyltransferase</keyword>
<name>A0A6C1B3W7_9RHOO</name>
<evidence type="ECO:0000256" key="2">
    <source>
        <dbReference type="ARBA" id="ARBA00022603"/>
    </source>
</evidence>
<dbReference type="GO" id="GO:0003677">
    <property type="term" value="F:DNA binding"/>
    <property type="evidence" value="ECO:0007669"/>
    <property type="project" value="UniProtKB-KW"/>
</dbReference>
<protein>
    <recommendedName>
        <fullName evidence="1">site-specific DNA-methyltransferase (adenine-specific)</fullName>
        <ecNumber evidence="1">2.1.1.72</ecNumber>
    </recommendedName>
</protein>
<sequence>MNQRDIANLGQVFTPPAIVELMLGLRANHGRILEPSAGAGAFSERLPGCVAIEFDPRVARAHMRVEDFFAYPASERFDTVIGNPPYVRFQDIPPATRARLDMTHFDGRSNLFLFFIEKAIRHLDVGGELIFIVPREFIKLTAARKLNRWLFECGTITHWIETGDTRIFDGAVPNCAIFRFERGNFSRRTLLRTLDEAAWSTREFVEMDGQLAFAPEPMSVPLASLFTVKVGAVSGADRLFEHPEGNVDFVHSKTIDSGHTRRMLYNLRHPALDPHKTTLLARRIKPFDESNWWTWGRHYPATDAPRIYVNARTRRDAPFFLHPATAFDGAILALFARDPAMDLAHAVSLLNTAVPWEALGFRVDGRYLFTQRSLQTLMLPASFSALATAA</sequence>
<keyword evidence="3 9" id="KW-0808">Transferase</keyword>
<dbReference type="CDD" id="cd02440">
    <property type="entry name" value="AdoMet_MTases"/>
    <property type="match status" value="1"/>
</dbReference>
<dbReference type="PRINTS" id="PR00507">
    <property type="entry name" value="N12N6MTFRASE"/>
</dbReference>
<dbReference type="EC" id="2.1.1.72" evidence="1"/>
<dbReference type="PROSITE" id="PS00092">
    <property type="entry name" value="N6_MTASE"/>
    <property type="match status" value="1"/>
</dbReference>
<reference evidence="9 10" key="1">
    <citation type="submission" date="2020-02" db="EMBL/GenBank/DDBJ databases">
        <title>Nitrogenibacter mangrovi gen. nov., sp. nov. isolated from mangrove sediment, a denitrifying betaproteobacterium.</title>
        <authorList>
            <person name="Liao H."/>
            <person name="Tian Y."/>
        </authorList>
    </citation>
    <scope>NUCLEOTIDE SEQUENCE [LARGE SCALE GENOMIC DNA]</scope>
    <source>
        <strain evidence="9 10">M9-3-2</strain>
    </source>
</reference>
<dbReference type="GO" id="GO:0009307">
    <property type="term" value="P:DNA restriction-modification system"/>
    <property type="evidence" value="ECO:0007669"/>
    <property type="project" value="UniProtKB-KW"/>
</dbReference>
<evidence type="ECO:0000256" key="3">
    <source>
        <dbReference type="ARBA" id="ARBA00022679"/>
    </source>
</evidence>
<organism evidence="9 10">
    <name type="scientific">Nitrogeniibacter mangrovi</name>
    <dbReference type="NCBI Taxonomy" id="2016596"/>
    <lineage>
        <taxon>Bacteria</taxon>
        <taxon>Pseudomonadati</taxon>
        <taxon>Pseudomonadota</taxon>
        <taxon>Betaproteobacteria</taxon>
        <taxon>Rhodocyclales</taxon>
        <taxon>Zoogloeaceae</taxon>
        <taxon>Nitrogeniibacter</taxon>
    </lineage>
</organism>
<dbReference type="GO" id="GO:0032259">
    <property type="term" value="P:methylation"/>
    <property type="evidence" value="ECO:0007669"/>
    <property type="project" value="UniProtKB-KW"/>
</dbReference>
<evidence type="ECO:0000259" key="8">
    <source>
        <dbReference type="Pfam" id="PF07669"/>
    </source>
</evidence>
<evidence type="ECO:0000313" key="9">
    <source>
        <dbReference type="EMBL" id="QID17689.1"/>
    </source>
</evidence>
<dbReference type="REBASE" id="386012">
    <property type="entry name" value="M.AspM932ORF8555P"/>
</dbReference>
<dbReference type="InterPro" id="IPR029063">
    <property type="entry name" value="SAM-dependent_MTases_sf"/>
</dbReference>
<dbReference type="Gene3D" id="3.40.50.150">
    <property type="entry name" value="Vaccinia Virus protein VP39"/>
    <property type="match status" value="1"/>
</dbReference>
<dbReference type="EMBL" id="CP048836">
    <property type="protein sequence ID" value="QID17689.1"/>
    <property type="molecule type" value="Genomic_DNA"/>
</dbReference>
<dbReference type="RefSeq" id="WP_323848004.1">
    <property type="nucleotide sequence ID" value="NZ_CP048836.1"/>
</dbReference>
<dbReference type="Pfam" id="PF07669">
    <property type="entry name" value="Eco57I"/>
    <property type="match status" value="1"/>
</dbReference>
<evidence type="ECO:0000256" key="6">
    <source>
        <dbReference type="ARBA" id="ARBA00023125"/>
    </source>
</evidence>
<feature type="domain" description="Type II methyltransferase M.TaqI-like" evidence="8">
    <location>
        <begin position="67"/>
        <end position="168"/>
    </location>
</feature>
<dbReference type="GO" id="GO:0009007">
    <property type="term" value="F:site-specific DNA-methyltransferase (adenine-specific) activity"/>
    <property type="evidence" value="ECO:0007669"/>
    <property type="project" value="UniProtKB-EC"/>
</dbReference>
<keyword evidence="10" id="KW-1185">Reference proteome</keyword>
<accession>A0A6C1B3W7</accession>
<dbReference type="InterPro" id="IPR011639">
    <property type="entry name" value="MethylTrfase_TaqI-like_dom"/>
</dbReference>
<dbReference type="AlphaFoldDB" id="A0A6C1B3W7"/>
<dbReference type="PANTHER" id="PTHR33841:SF6">
    <property type="entry name" value="TYPE II METHYLTRANSFERASE M.HINDII"/>
    <property type="match status" value="1"/>
</dbReference>
<keyword evidence="6" id="KW-0238">DNA-binding</keyword>
<dbReference type="SUPFAM" id="SSF53335">
    <property type="entry name" value="S-adenosyl-L-methionine-dependent methyltransferases"/>
    <property type="match status" value="1"/>
</dbReference>
<proteinExistence type="predicted"/>
<keyword evidence="4" id="KW-0949">S-adenosyl-L-methionine</keyword>
<gene>
    <name evidence="9" type="ORF">G3580_08555</name>
</gene>
<dbReference type="KEGG" id="azq:G3580_08555"/>
<dbReference type="InterPro" id="IPR050953">
    <property type="entry name" value="N4_N6_ade-DNA_methylase"/>
</dbReference>
<evidence type="ECO:0000256" key="7">
    <source>
        <dbReference type="ARBA" id="ARBA00047942"/>
    </source>
</evidence>
<dbReference type="InterPro" id="IPR002052">
    <property type="entry name" value="DNA_methylase_N6_adenine_CS"/>
</dbReference>
<comment type="catalytic activity">
    <reaction evidence="7">
        <text>a 2'-deoxyadenosine in DNA + S-adenosyl-L-methionine = an N(6)-methyl-2'-deoxyadenosine in DNA + S-adenosyl-L-homocysteine + H(+)</text>
        <dbReference type="Rhea" id="RHEA:15197"/>
        <dbReference type="Rhea" id="RHEA-COMP:12418"/>
        <dbReference type="Rhea" id="RHEA-COMP:12419"/>
        <dbReference type="ChEBI" id="CHEBI:15378"/>
        <dbReference type="ChEBI" id="CHEBI:57856"/>
        <dbReference type="ChEBI" id="CHEBI:59789"/>
        <dbReference type="ChEBI" id="CHEBI:90615"/>
        <dbReference type="ChEBI" id="CHEBI:90616"/>
        <dbReference type="EC" id="2.1.1.72"/>
    </reaction>
</comment>
<keyword evidence="5" id="KW-0680">Restriction system</keyword>
<evidence type="ECO:0000313" key="10">
    <source>
        <dbReference type="Proteomes" id="UP000501991"/>
    </source>
</evidence>
<dbReference type="PANTHER" id="PTHR33841">
    <property type="entry name" value="DNA METHYLTRANSFERASE YEEA-RELATED"/>
    <property type="match status" value="1"/>
</dbReference>
<evidence type="ECO:0000256" key="5">
    <source>
        <dbReference type="ARBA" id="ARBA00022747"/>
    </source>
</evidence>